<dbReference type="GO" id="GO:0005737">
    <property type="term" value="C:cytoplasm"/>
    <property type="evidence" value="ECO:0007669"/>
    <property type="project" value="TreeGrafter"/>
</dbReference>
<dbReference type="EMBL" id="HBIU01060414">
    <property type="protein sequence ID" value="CAE0653347.1"/>
    <property type="molecule type" value="Transcribed_RNA"/>
</dbReference>
<sequence length="353" mass="37411">MYKRLIPSVVRATRGVATPVVVARAFASVPPPRLFDYQTVRSTLKPSDAISAVEEAFGKLAKGEVDVPIPMHIGIHETETAGPGDCHIKGGYVLGATTWTVKLANVSFYKNLEKGLSPGSGIFIVCDATNGAPLGIFQENRYLTDLRTGAAGALSVKYFGASPKHKNISFIGTGAIAESMAKGTACVHNFEQGFCYGLDRAMNERFAAEIEATCGYPVKVCDTAEEAVRSGDVVFTQTVGSSVVLEGDWLRPHATIIASGSDQPTKQEIPVDVMARAKMVCDLTAQCARFGELRSALKEGAMTEADVHAELGEVVNGTKAGREGDELVLVDLTGTGAQDAAIGQVAWEILSQK</sequence>
<protein>
    <recommendedName>
        <fullName evidence="3">Ornithine cyclodeaminase</fullName>
    </recommendedName>
</protein>
<dbReference type="InterPro" id="IPR036291">
    <property type="entry name" value="NAD(P)-bd_dom_sf"/>
</dbReference>
<evidence type="ECO:0000256" key="1">
    <source>
        <dbReference type="ARBA" id="ARBA00008903"/>
    </source>
</evidence>
<dbReference type="InterPro" id="IPR003462">
    <property type="entry name" value="ODC_Mu_crystall"/>
</dbReference>
<reference evidence="2" key="1">
    <citation type="submission" date="2021-01" db="EMBL/GenBank/DDBJ databases">
        <authorList>
            <person name="Corre E."/>
            <person name="Pelletier E."/>
            <person name="Niang G."/>
            <person name="Scheremetjew M."/>
            <person name="Finn R."/>
            <person name="Kale V."/>
            <person name="Holt S."/>
            <person name="Cochrane G."/>
            <person name="Meng A."/>
            <person name="Brown T."/>
            <person name="Cohen L."/>
        </authorList>
    </citation>
    <scope>NUCLEOTIDE SEQUENCE</scope>
    <source>
        <strain evidence="2">CCMP3107</strain>
    </source>
</reference>
<dbReference type="PANTHER" id="PTHR13812:SF19">
    <property type="entry name" value="KETIMINE REDUCTASE MU-CRYSTALLIN"/>
    <property type="match status" value="1"/>
</dbReference>
<dbReference type="Gene3D" id="3.30.1780.10">
    <property type="entry name" value="ornithine cyclodeaminase, domain 1"/>
    <property type="match status" value="1"/>
</dbReference>
<comment type="similarity">
    <text evidence="1">Belongs to the ornithine cyclodeaminase/mu-crystallin family.</text>
</comment>
<evidence type="ECO:0008006" key="3">
    <source>
        <dbReference type="Google" id="ProtNLM"/>
    </source>
</evidence>
<dbReference type="AlphaFoldDB" id="A0A6T5N8F9"/>
<gene>
    <name evidence="2" type="ORF">HAKA00212_LOCUS26132</name>
</gene>
<dbReference type="Gene3D" id="3.40.50.720">
    <property type="entry name" value="NAD(P)-binding Rossmann-like Domain"/>
    <property type="match status" value="1"/>
</dbReference>
<dbReference type="SUPFAM" id="SSF51735">
    <property type="entry name" value="NAD(P)-binding Rossmann-fold domains"/>
    <property type="match status" value="1"/>
</dbReference>
<evidence type="ECO:0000313" key="2">
    <source>
        <dbReference type="EMBL" id="CAE0653347.1"/>
    </source>
</evidence>
<accession>A0A6T5N8F9</accession>
<dbReference type="PANTHER" id="PTHR13812">
    <property type="entry name" value="KETIMINE REDUCTASE MU-CRYSTALLIN"/>
    <property type="match status" value="1"/>
</dbReference>
<organism evidence="2">
    <name type="scientific">Heterosigma akashiwo</name>
    <name type="common">Chromophytic alga</name>
    <name type="synonym">Heterosigma carterae</name>
    <dbReference type="NCBI Taxonomy" id="2829"/>
    <lineage>
        <taxon>Eukaryota</taxon>
        <taxon>Sar</taxon>
        <taxon>Stramenopiles</taxon>
        <taxon>Ochrophyta</taxon>
        <taxon>Raphidophyceae</taxon>
        <taxon>Chattonellales</taxon>
        <taxon>Chattonellaceae</taxon>
        <taxon>Heterosigma</taxon>
    </lineage>
</organism>
<proteinExistence type="inferred from homology"/>
<name>A0A6T5N8F9_HETAK</name>
<dbReference type="Pfam" id="PF02423">
    <property type="entry name" value="OCD_Mu_crystall"/>
    <property type="match status" value="1"/>
</dbReference>
<dbReference type="PIRSF" id="PIRSF001439">
    <property type="entry name" value="CryM"/>
    <property type="match status" value="1"/>
</dbReference>
<dbReference type="InterPro" id="IPR023401">
    <property type="entry name" value="ODC_N"/>
</dbReference>